<evidence type="ECO:0000313" key="2">
    <source>
        <dbReference type="Proteomes" id="UP001215280"/>
    </source>
</evidence>
<dbReference type="Proteomes" id="UP001215280">
    <property type="component" value="Unassembled WGS sequence"/>
</dbReference>
<accession>A0AAD7KDS8</accession>
<name>A0AAD7KDS8_9AGAR</name>
<comment type="caution">
    <text evidence="1">The sequence shown here is derived from an EMBL/GenBank/DDBJ whole genome shotgun (WGS) entry which is preliminary data.</text>
</comment>
<sequence>MFLFFAFSALNVNDLTLMNLCGDNYLPLLLQLTSAFPKVKLPTTYSIQFQGSPAGMAAMTKWLDSTPLLTYANIAHQFFGAFFRPSPLNPSDYNPVAPAAVGFQFVDPDILVQWEKNRHAFETPFRKIFISEEMGERLEIESINALTSLCSLAKLPRGATTPEEEALFR</sequence>
<organism evidence="1 2">
    <name type="scientific">Mycena maculata</name>
    <dbReference type="NCBI Taxonomy" id="230809"/>
    <lineage>
        <taxon>Eukaryota</taxon>
        <taxon>Fungi</taxon>
        <taxon>Dikarya</taxon>
        <taxon>Basidiomycota</taxon>
        <taxon>Agaricomycotina</taxon>
        <taxon>Agaricomycetes</taxon>
        <taxon>Agaricomycetidae</taxon>
        <taxon>Agaricales</taxon>
        <taxon>Marasmiineae</taxon>
        <taxon>Mycenaceae</taxon>
        <taxon>Mycena</taxon>
    </lineage>
</organism>
<keyword evidence="2" id="KW-1185">Reference proteome</keyword>
<proteinExistence type="predicted"/>
<dbReference type="AlphaFoldDB" id="A0AAD7KDS8"/>
<dbReference type="EMBL" id="JARJLG010000002">
    <property type="protein sequence ID" value="KAJ7783616.1"/>
    <property type="molecule type" value="Genomic_DNA"/>
</dbReference>
<reference evidence="1" key="1">
    <citation type="submission" date="2023-03" db="EMBL/GenBank/DDBJ databases">
        <title>Massive genome expansion in bonnet fungi (Mycena s.s.) driven by repeated elements and novel gene families across ecological guilds.</title>
        <authorList>
            <consortium name="Lawrence Berkeley National Laboratory"/>
            <person name="Harder C.B."/>
            <person name="Miyauchi S."/>
            <person name="Viragh M."/>
            <person name="Kuo A."/>
            <person name="Thoen E."/>
            <person name="Andreopoulos B."/>
            <person name="Lu D."/>
            <person name="Skrede I."/>
            <person name="Drula E."/>
            <person name="Henrissat B."/>
            <person name="Morin E."/>
            <person name="Kohler A."/>
            <person name="Barry K."/>
            <person name="LaButti K."/>
            <person name="Morin E."/>
            <person name="Salamov A."/>
            <person name="Lipzen A."/>
            <person name="Mereny Z."/>
            <person name="Hegedus B."/>
            <person name="Baldrian P."/>
            <person name="Stursova M."/>
            <person name="Weitz H."/>
            <person name="Taylor A."/>
            <person name="Grigoriev I.V."/>
            <person name="Nagy L.G."/>
            <person name="Martin F."/>
            <person name="Kauserud H."/>
        </authorList>
    </citation>
    <scope>NUCLEOTIDE SEQUENCE</scope>
    <source>
        <strain evidence="1">CBHHK188m</strain>
    </source>
</reference>
<gene>
    <name evidence="1" type="ORF">DFH07DRAFT_788422</name>
</gene>
<protein>
    <submittedName>
        <fullName evidence="1">Uncharacterized protein</fullName>
    </submittedName>
</protein>
<evidence type="ECO:0000313" key="1">
    <source>
        <dbReference type="EMBL" id="KAJ7783616.1"/>
    </source>
</evidence>